<sequence length="629" mass="65666">MYVIATAGHVDHGKSTLLRALTGTDPDRLAEERRRGLTLDLGFVRTTAPGGRRLAFVDVPGHHRYLATTFAGLATSPAVMLVVSADEGWRPQTAEHLAALKAFGIQDGLLVITRSDLADPVDALAQAREHTAGTGLADAPAVAVSARTGAGLAELLAALDGVAAAAPTPDPRAPVRLWLDRAFTVAGAGTVVTGTLEAGTLAVGDTLELSPAGTPVTVRGLQCLGEEVSRARGPARVAVNLRRASAGDIRRGHALVGPGAWWRTSTVDVRLDVRTEPGERATNPVPRLPAEPLVHCGTASTAARLRPLGLDTVRLALRTPLDLHVGDRLLLRDPGSRLLRGAVVLDVAPPELRRRGAAAARARLLSDVAEPADPTGRLRAVGFAHRAELTAMGYALRSTTSPVAPASGPAPPEAVSVEPASGPVPIAGPPDARAHLLDAGPYLLDAGYADRAAAALRAEVDRHAAASPDDPGLPLGRARQFLGLPDALPPNALFGPELVVREGRIHRAANADRLPPQVSAALERLLRHLDDDPFGAPTRRQLGELGLNEAALALLVRRGHLERIGPLHLAPGATDRAVAQLRSLKGSFGPGECARALGTSRRVAVPLLEALDTAGHTRRDTEGRRTLTS</sequence>
<evidence type="ECO:0000313" key="4">
    <source>
        <dbReference type="Proteomes" id="UP000694501"/>
    </source>
</evidence>
<name>A0A949N3Q0_9ACTN</name>
<dbReference type="AlphaFoldDB" id="A0A949N3Q0"/>
<dbReference type="InterPro" id="IPR015191">
    <property type="entry name" value="SelB_WHD4"/>
</dbReference>
<dbReference type="GO" id="GO:0005525">
    <property type="term" value="F:GTP binding"/>
    <property type="evidence" value="ECO:0007669"/>
    <property type="project" value="UniProtKB-KW"/>
</dbReference>
<dbReference type="GO" id="GO:0005737">
    <property type="term" value="C:cytoplasm"/>
    <property type="evidence" value="ECO:0007669"/>
    <property type="project" value="InterPro"/>
</dbReference>
<dbReference type="InterPro" id="IPR050055">
    <property type="entry name" value="EF-Tu_GTPase"/>
</dbReference>
<dbReference type="PROSITE" id="PS51722">
    <property type="entry name" value="G_TR_2"/>
    <property type="match status" value="1"/>
</dbReference>
<dbReference type="InterPro" id="IPR036388">
    <property type="entry name" value="WH-like_DNA-bd_sf"/>
</dbReference>
<dbReference type="EMBL" id="JAELVF020000001">
    <property type="protein sequence ID" value="MBU7597094.1"/>
    <property type="molecule type" value="Genomic_DNA"/>
</dbReference>
<evidence type="ECO:0000313" key="3">
    <source>
        <dbReference type="EMBL" id="MBU7597094.1"/>
    </source>
</evidence>
<dbReference type="GO" id="GO:0001514">
    <property type="term" value="P:selenocysteine incorporation"/>
    <property type="evidence" value="ECO:0007669"/>
    <property type="project" value="InterPro"/>
</dbReference>
<proteinExistence type="predicted"/>
<organism evidence="3 4">
    <name type="scientific">Streptomyces tardus</name>
    <dbReference type="NCBI Taxonomy" id="2780544"/>
    <lineage>
        <taxon>Bacteria</taxon>
        <taxon>Bacillati</taxon>
        <taxon>Actinomycetota</taxon>
        <taxon>Actinomycetes</taxon>
        <taxon>Kitasatosporales</taxon>
        <taxon>Streptomycetaceae</taxon>
        <taxon>Streptomyces</taxon>
    </lineage>
</organism>
<dbReference type="InterPro" id="IPR027417">
    <property type="entry name" value="P-loop_NTPase"/>
</dbReference>
<dbReference type="Proteomes" id="UP000694501">
    <property type="component" value="Unassembled WGS sequence"/>
</dbReference>
<evidence type="ECO:0000259" key="2">
    <source>
        <dbReference type="PROSITE" id="PS51722"/>
    </source>
</evidence>
<comment type="caution">
    <text evidence="3">The sequence shown here is derived from an EMBL/GenBank/DDBJ whole genome shotgun (WGS) entry which is preliminary data.</text>
</comment>
<dbReference type="PANTHER" id="PTHR43721">
    <property type="entry name" value="ELONGATION FACTOR TU-RELATED"/>
    <property type="match status" value="1"/>
</dbReference>
<feature type="domain" description="Tr-type G" evidence="2">
    <location>
        <begin position="1"/>
        <end position="168"/>
    </location>
</feature>
<dbReference type="Pfam" id="PF09107">
    <property type="entry name" value="WHD_3rd_SelB"/>
    <property type="match status" value="1"/>
</dbReference>
<keyword evidence="4" id="KW-1185">Reference proteome</keyword>
<reference evidence="3" key="1">
    <citation type="submission" date="2021-06" db="EMBL/GenBank/DDBJ databases">
        <title>Sequencing of actinobacteria type strains.</title>
        <authorList>
            <person name="Nguyen G.-S."/>
            <person name="Wentzel A."/>
        </authorList>
    </citation>
    <scope>NUCLEOTIDE SEQUENCE</scope>
    <source>
        <strain evidence="3">P38-E01</strain>
    </source>
</reference>
<dbReference type="Gene3D" id="1.10.10.10">
    <property type="entry name" value="Winged helix-like DNA-binding domain superfamily/Winged helix DNA-binding domain"/>
    <property type="match status" value="1"/>
</dbReference>
<accession>A0A949N3Q0</accession>
<dbReference type="InterPro" id="IPR000795">
    <property type="entry name" value="T_Tr_GTP-bd_dom"/>
</dbReference>
<keyword evidence="1" id="KW-0342">GTP-binding</keyword>
<dbReference type="Pfam" id="PF25461">
    <property type="entry name" value="Beta-barrel_SelB"/>
    <property type="match status" value="1"/>
</dbReference>
<dbReference type="GO" id="GO:0003746">
    <property type="term" value="F:translation elongation factor activity"/>
    <property type="evidence" value="ECO:0007669"/>
    <property type="project" value="InterPro"/>
</dbReference>
<dbReference type="GO" id="GO:0003924">
    <property type="term" value="F:GTPase activity"/>
    <property type="evidence" value="ECO:0007669"/>
    <property type="project" value="InterPro"/>
</dbReference>
<dbReference type="Pfam" id="PF00009">
    <property type="entry name" value="GTP_EFTU"/>
    <property type="match status" value="1"/>
</dbReference>
<dbReference type="Gene3D" id="3.40.50.300">
    <property type="entry name" value="P-loop containing nucleotide triphosphate hydrolases"/>
    <property type="match status" value="1"/>
</dbReference>
<keyword evidence="1" id="KW-0547">Nucleotide-binding</keyword>
<dbReference type="InterPro" id="IPR009000">
    <property type="entry name" value="Transl_B-barrel_sf"/>
</dbReference>
<dbReference type="InterPro" id="IPR057335">
    <property type="entry name" value="Beta-barrel_SelB"/>
</dbReference>
<dbReference type="SUPFAM" id="SSF52540">
    <property type="entry name" value="P-loop containing nucleoside triphosphate hydrolases"/>
    <property type="match status" value="1"/>
</dbReference>
<dbReference type="PANTHER" id="PTHR43721:SF22">
    <property type="entry name" value="ELONGATION FACTOR TU, MITOCHONDRIAL"/>
    <property type="match status" value="1"/>
</dbReference>
<evidence type="ECO:0000256" key="1">
    <source>
        <dbReference type="ARBA" id="ARBA00023134"/>
    </source>
</evidence>
<dbReference type="Gene3D" id="2.40.30.10">
    <property type="entry name" value="Translation factors"/>
    <property type="match status" value="1"/>
</dbReference>
<gene>
    <name evidence="3" type="ORF">JGS22_005440</name>
</gene>
<protein>
    <submittedName>
        <fullName evidence="3">SelB C-terminal domain-containing protein</fullName>
    </submittedName>
</protein>
<dbReference type="SUPFAM" id="SSF50447">
    <property type="entry name" value="Translation proteins"/>
    <property type="match status" value="1"/>
</dbReference>
<dbReference type="GO" id="GO:0003723">
    <property type="term" value="F:RNA binding"/>
    <property type="evidence" value="ECO:0007669"/>
    <property type="project" value="InterPro"/>
</dbReference>